<keyword evidence="3" id="KW-1185">Reference proteome</keyword>
<evidence type="ECO:0000259" key="1">
    <source>
        <dbReference type="PROSITE" id="PS50181"/>
    </source>
</evidence>
<evidence type="ECO:0000313" key="3">
    <source>
        <dbReference type="Proteomes" id="UP000230233"/>
    </source>
</evidence>
<dbReference type="InterPro" id="IPR040161">
    <property type="entry name" value="FB224"/>
</dbReference>
<dbReference type="AlphaFoldDB" id="A0A2G5TQM4"/>
<reference evidence="3" key="1">
    <citation type="submission" date="2017-10" db="EMBL/GenBank/DDBJ databases">
        <title>Rapid genome shrinkage in a self-fertile nematode reveals novel sperm competition proteins.</title>
        <authorList>
            <person name="Yin D."/>
            <person name="Schwarz E.M."/>
            <person name="Thomas C.G."/>
            <person name="Felde R.L."/>
            <person name="Korf I.F."/>
            <person name="Cutter A.D."/>
            <person name="Schartner C.M."/>
            <person name="Ralston E.J."/>
            <person name="Meyer B.J."/>
            <person name="Haag E.S."/>
        </authorList>
    </citation>
    <scope>NUCLEOTIDE SEQUENCE [LARGE SCALE GENOMIC DNA]</scope>
    <source>
        <strain evidence="3">JU1422</strain>
    </source>
</reference>
<organism evidence="2 3">
    <name type="scientific">Caenorhabditis nigoni</name>
    <dbReference type="NCBI Taxonomy" id="1611254"/>
    <lineage>
        <taxon>Eukaryota</taxon>
        <taxon>Metazoa</taxon>
        <taxon>Ecdysozoa</taxon>
        <taxon>Nematoda</taxon>
        <taxon>Chromadorea</taxon>
        <taxon>Rhabditida</taxon>
        <taxon>Rhabditina</taxon>
        <taxon>Rhabditomorpha</taxon>
        <taxon>Rhabditoidea</taxon>
        <taxon>Rhabditidae</taxon>
        <taxon>Peloderinae</taxon>
        <taxon>Caenorhabditis</taxon>
    </lineage>
</organism>
<dbReference type="PANTHER" id="PTHR23015:SF4">
    <property type="entry name" value="DUF38 DOMAIN-CONTAINING PROTEIN-RELATED"/>
    <property type="match status" value="1"/>
</dbReference>
<dbReference type="InterPro" id="IPR002900">
    <property type="entry name" value="DUF38/FTH_CAE_spp"/>
</dbReference>
<evidence type="ECO:0000313" key="2">
    <source>
        <dbReference type="EMBL" id="PIC29609.1"/>
    </source>
</evidence>
<dbReference type="InterPro" id="IPR001810">
    <property type="entry name" value="F-box_dom"/>
</dbReference>
<dbReference type="Pfam" id="PF00646">
    <property type="entry name" value="F-box"/>
    <property type="match status" value="1"/>
</dbReference>
<dbReference type="SMART" id="SM00256">
    <property type="entry name" value="FBOX"/>
    <property type="match status" value="1"/>
</dbReference>
<dbReference type="Pfam" id="PF01827">
    <property type="entry name" value="FTH"/>
    <property type="match status" value="1"/>
</dbReference>
<dbReference type="Proteomes" id="UP000230233">
    <property type="component" value="Chromosome V"/>
</dbReference>
<name>A0A2G5TQM4_9PELO</name>
<dbReference type="OrthoDB" id="7600185at2759"/>
<dbReference type="PANTHER" id="PTHR23015">
    <property type="entry name" value="UNCHARACTERIZED C.ELEGANS PROTEIN"/>
    <property type="match status" value="1"/>
</dbReference>
<accession>A0A2G5TQM4</accession>
<gene>
    <name evidence="2" type="primary">Cnig_chr_V.g21133</name>
    <name evidence="2" type="ORF">B9Z55_021133</name>
</gene>
<dbReference type="PROSITE" id="PS50181">
    <property type="entry name" value="FBOX"/>
    <property type="match status" value="1"/>
</dbReference>
<dbReference type="CDD" id="cd22150">
    <property type="entry name" value="F-box_CeFBXA-like"/>
    <property type="match status" value="1"/>
</dbReference>
<feature type="domain" description="F-box" evidence="1">
    <location>
        <begin position="62"/>
        <end position="108"/>
    </location>
</feature>
<comment type="caution">
    <text evidence="2">The sequence shown here is derived from an EMBL/GenBank/DDBJ whole genome shotgun (WGS) entry which is preliminary data.</text>
</comment>
<proteinExistence type="predicted"/>
<dbReference type="EMBL" id="PDUG01000005">
    <property type="protein sequence ID" value="PIC29609.1"/>
    <property type="molecule type" value="Genomic_DNA"/>
</dbReference>
<dbReference type="GO" id="GO:0045087">
    <property type="term" value="P:innate immune response"/>
    <property type="evidence" value="ECO:0007669"/>
    <property type="project" value="TreeGrafter"/>
</dbReference>
<protein>
    <recommendedName>
        <fullName evidence="1">F-box domain-containing protein</fullName>
    </recommendedName>
</protein>
<sequence>MYFFEYLKENKMKSDFRHDDMFAAYERMSKVIDIDYPEFDFCFYRFLRGEFDLNFEYNPEQIPSFSDLPFETVRKIVKKLNFLERCRIRNLSYNLRNIVDDTKIGMDLIDIRLNYLRISVDVKAYLFKYFRIRDTCVVEYGPQRKEFKGENFLEFASSDLSILLSTSKIDHLNITISDIESFINFENILSSLNAKLHVKQLSLTIPSIGQFVEILSYLKPETLEDVKIEYDHWFNDQLEQTKALRLQASISPVEYLINFPNIRGVQFRYIDSLQLEKIKEALLKLHNMKSLYFRLTHDYRIDVNEMNNIFGPIEVGGAHHLDIPNTNAYYEIIADWFGMSIKKRNH</sequence>